<keyword evidence="13" id="KW-0406">Ion transport</keyword>
<comment type="similarity">
    <text evidence="6">Belongs to the influenza C protein M1 family.</text>
</comment>
<feature type="transmembrane region" description="Helical" evidence="20">
    <location>
        <begin position="295"/>
        <end position="318"/>
    </location>
</feature>
<proteinExistence type="inferred from homology"/>
<comment type="function">
    <text evidence="1">Ion channel, which might have a role in genome packaging and uncoating processes.</text>
</comment>
<evidence type="ECO:0000256" key="14">
    <source>
        <dbReference type="ARBA" id="ARBA00023139"/>
    </source>
</evidence>
<evidence type="ECO:0000313" key="21">
    <source>
        <dbReference type="EMBL" id="AIE52118.1"/>
    </source>
</evidence>
<keyword evidence="15" id="KW-1038">Host endoplasmic reticulum</keyword>
<dbReference type="InterPro" id="IPR004271">
    <property type="entry name" value="CM1"/>
</dbReference>
<evidence type="ECO:0000256" key="11">
    <source>
        <dbReference type="ARBA" id="ARBA00022968"/>
    </source>
</evidence>
<evidence type="ECO:0000256" key="18">
    <source>
        <dbReference type="ARBA" id="ARBA00023311"/>
    </source>
</evidence>
<evidence type="ECO:0000256" key="15">
    <source>
        <dbReference type="ARBA" id="ARBA00023184"/>
    </source>
</evidence>
<dbReference type="GO" id="GO:0039660">
    <property type="term" value="F:structural constituent of virion"/>
    <property type="evidence" value="ECO:0007669"/>
    <property type="project" value="UniProtKB-KW"/>
</dbReference>
<dbReference type="Pfam" id="PF03021">
    <property type="entry name" value="CM2"/>
    <property type="match status" value="1"/>
</dbReference>
<evidence type="ECO:0000256" key="3">
    <source>
        <dbReference type="ARBA" id="ARBA00004208"/>
    </source>
</evidence>
<evidence type="ECO:0000256" key="4">
    <source>
        <dbReference type="ARBA" id="ARBA00004402"/>
    </source>
</evidence>
<keyword evidence="20" id="KW-1133">Transmembrane helix</keyword>
<reference evidence="21" key="1">
    <citation type="journal article" date="2014" name="Virus Genes">
        <title>Identification of a potential novel type of influenza virus in Bovine in China.</title>
        <authorList>
            <person name="Jiang W.M."/>
            <person name="Wang S.C."/>
            <person name="Peng C."/>
            <person name="Yu J.M."/>
            <person name="Zhuang Q.Y."/>
            <person name="Hou G.Y."/>
            <person name="Liu S."/>
            <person name="Li J.P."/>
            <person name="Chen J.M."/>
        </authorList>
    </citation>
    <scope>NUCLEOTIDE SEQUENCE</scope>
    <source>
        <strain evidence="21">D/bovine/Shandong/Y125/2014</strain>
    </source>
</reference>
<evidence type="ECO:0000256" key="20">
    <source>
        <dbReference type="SAM" id="Phobius"/>
    </source>
</evidence>
<comment type="subunit">
    <text evidence="7">Homodimer; disulfide-linked. Homotetramer; disulfide-linked.</text>
</comment>
<dbReference type="Pfam" id="PF03026">
    <property type="entry name" value="CM1"/>
    <property type="match status" value="1"/>
</dbReference>
<keyword evidence="11" id="KW-0735">Signal-anchor</keyword>
<dbReference type="EMBL" id="KM015496">
    <property type="protein sequence ID" value="AIE52118.1"/>
    <property type="molecule type" value="Viral_cRNA"/>
</dbReference>
<keyword evidence="16" id="KW-0449">Lipoprotein</keyword>
<keyword evidence="18" id="KW-0468">Viral matrix protein</keyword>
<evidence type="ECO:0000256" key="5">
    <source>
        <dbReference type="ARBA" id="ARBA00004563"/>
    </source>
</evidence>
<evidence type="ECO:0000256" key="8">
    <source>
        <dbReference type="ARBA" id="ARBA00020803"/>
    </source>
</evidence>
<dbReference type="GO" id="GO:0015267">
    <property type="term" value="F:channel activity"/>
    <property type="evidence" value="ECO:0007669"/>
    <property type="project" value="UniProtKB-KW"/>
</dbReference>
<dbReference type="InterPro" id="IPR004267">
    <property type="entry name" value="CM2"/>
</dbReference>
<keyword evidence="12" id="KW-1182">Viral ion channel</keyword>
<evidence type="ECO:0000256" key="1">
    <source>
        <dbReference type="ARBA" id="ARBA00002729"/>
    </source>
</evidence>
<evidence type="ECO:0000256" key="19">
    <source>
        <dbReference type="SAM" id="MobiDB-lite"/>
    </source>
</evidence>
<evidence type="ECO:0000256" key="7">
    <source>
        <dbReference type="ARBA" id="ARBA00011093"/>
    </source>
</evidence>
<sequence length="387" mass="42814">MAQEQLLAELEGYLRGINPMTRQTIMKSARGGMDSAKEAAKAAKKGEMQLTSGESIVVHICLRAMYPGIKPWSEAKKDLDKATEGLSGKDSKNIRKALRKAGDLTGIKEMMMMYEMREDKKAEMVEQIYDDPEDFTEDVRLGTVAAWLQCKNKRSEKYHHKMSMSGSTALALGDAQKAGMAIENMASVVPMKKEAQALHKDAEVLIELARIAYGSRAMERHLQNAMDGIGSKVSGMANLALKRLVLTLIMLVICGIPTCVDAETVEEFCRKKLNQTEEKVYVHCFNEDDGRAMTLAALILGCFGMLYILIKAIMMLLLTIINGRPNGSWDDLKHVVKCFSETGSENLARDIMVLESRRDGEETSSPEEGLGPPLSGFNENGVFMETL</sequence>
<feature type="region of interest" description="Disordered" evidence="19">
    <location>
        <begin position="357"/>
        <end position="380"/>
    </location>
</feature>
<protein>
    <recommendedName>
        <fullName evidence="8">Polyprotein p42</fullName>
    </recommendedName>
</protein>
<accession>A0A088CK91</accession>
<evidence type="ECO:0000256" key="16">
    <source>
        <dbReference type="ARBA" id="ARBA00023288"/>
    </source>
</evidence>
<keyword evidence="9" id="KW-0813">Transport</keyword>
<dbReference type="GO" id="GO:0055036">
    <property type="term" value="C:virion membrane"/>
    <property type="evidence" value="ECO:0007669"/>
    <property type="project" value="UniProtKB-SubCell"/>
</dbReference>
<evidence type="ECO:0000256" key="12">
    <source>
        <dbReference type="ARBA" id="ARBA00023039"/>
    </source>
</evidence>
<comment type="subcellular location">
    <subcellularLocation>
        <location evidence="4">Host cell membrane</location>
        <topology evidence="4">Single-pass type I membrane protein</topology>
    </subcellularLocation>
    <subcellularLocation>
        <location evidence="2">Host endoplasmic reticulum membrane</location>
        <topology evidence="2">Multi-pass membrane protein</topology>
    </subcellularLocation>
    <subcellularLocation>
        <location evidence="5">Virion membrane</location>
        <topology evidence="5">Single-pass type I membrane protein</topology>
    </subcellularLocation>
    <subcellularLocation>
        <location evidence="3">Virion membrane</location>
        <topology evidence="3">Single-pass type II membrane protein</topology>
    </subcellularLocation>
</comment>
<dbReference type="GO" id="GO:0044167">
    <property type="term" value="C:host cell endoplasmic reticulum membrane"/>
    <property type="evidence" value="ECO:0007669"/>
    <property type="project" value="UniProtKB-SubCell"/>
</dbReference>
<dbReference type="GO" id="GO:0034220">
    <property type="term" value="P:monoatomic ion transmembrane transport"/>
    <property type="evidence" value="ECO:0007669"/>
    <property type="project" value="UniProtKB-KW"/>
</dbReference>
<evidence type="ECO:0000256" key="17">
    <source>
        <dbReference type="ARBA" id="ARBA00023303"/>
    </source>
</evidence>
<keyword evidence="18" id="KW-0946">Virion</keyword>
<evidence type="ECO:0000256" key="10">
    <source>
        <dbReference type="ARBA" id="ARBA00022553"/>
    </source>
</evidence>
<evidence type="ECO:0000256" key="6">
    <source>
        <dbReference type="ARBA" id="ARBA00008745"/>
    </source>
</evidence>
<keyword evidence="17" id="KW-0407">Ion channel</keyword>
<evidence type="ECO:0000256" key="2">
    <source>
        <dbReference type="ARBA" id="ARBA00004153"/>
    </source>
</evidence>
<keyword evidence="20" id="KW-0812">Transmembrane</keyword>
<keyword evidence="10" id="KW-0597">Phosphoprotein</keyword>
<keyword evidence="20" id="KW-0472">Membrane</keyword>
<gene>
    <name evidence="21" type="primary">P42</name>
</gene>
<evidence type="ECO:0000256" key="13">
    <source>
        <dbReference type="ARBA" id="ARBA00023065"/>
    </source>
</evidence>
<reference evidence="21" key="2">
    <citation type="submission" date="2014-06" db="EMBL/GenBank/DDBJ databases">
        <authorList>
            <person name="Jiang W.-M."/>
            <person name="Wang S.-C."/>
            <person name="Peng C."/>
            <person name="Chen J.-M."/>
        </authorList>
    </citation>
    <scope>NUCLEOTIDE SEQUENCE</scope>
    <source>
        <strain evidence="21">D/bovine/Shandong/Y125/2014</strain>
    </source>
</reference>
<keyword evidence="14" id="KW-0564">Palmitate</keyword>
<dbReference type="GO" id="GO:0020002">
    <property type="term" value="C:host cell plasma membrane"/>
    <property type="evidence" value="ECO:0007669"/>
    <property type="project" value="UniProtKB-SubCell"/>
</dbReference>
<organism evidence="21">
    <name type="scientific">Influenza D virus</name>
    <name type="common">D/bovine/Shandong/Y125/2014</name>
    <dbReference type="NCBI Taxonomy" id="1510941"/>
    <lineage>
        <taxon>Viruses</taxon>
        <taxon>Riboviria</taxon>
        <taxon>Orthornavirae</taxon>
        <taxon>Negarnaviricota</taxon>
        <taxon>Polyploviricotina</taxon>
        <taxon>Insthoviricetes</taxon>
        <taxon>Articulavirales</taxon>
        <taxon>Orthomyxoviridae</taxon>
        <taxon>Deltainfluenzavirus</taxon>
        <taxon>Deltainfluenzavirus influenzae</taxon>
        <taxon>Influenza D virus</taxon>
    </lineage>
</organism>
<name>A0A088CK91_9ORTO</name>
<dbReference type="GO" id="GO:0019028">
    <property type="term" value="C:viral capsid"/>
    <property type="evidence" value="ECO:0007669"/>
    <property type="project" value="InterPro"/>
</dbReference>
<evidence type="ECO:0000256" key="9">
    <source>
        <dbReference type="ARBA" id="ARBA00022448"/>
    </source>
</evidence>